<gene>
    <name evidence="6" type="ORF">SAMN05660841_00724</name>
</gene>
<reference evidence="7" key="1">
    <citation type="submission" date="2017-02" db="EMBL/GenBank/DDBJ databases">
        <authorList>
            <person name="Varghese N."/>
            <person name="Submissions S."/>
        </authorList>
    </citation>
    <scope>NUCLEOTIDE SEQUENCE [LARGE SCALE GENOMIC DNA]</scope>
    <source>
        <strain evidence="7">DSM 24091</strain>
    </source>
</reference>
<dbReference type="NCBIfam" id="TIGR02985">
    <property type="entry name" value="Sig70_bacteroi1"/>
    <property type="match status" value="1"/>
</dbReference>
<dbReference type="Pfam" id="PF08281">
    <property type="entry name" value="Sigma70_r4_2"/>
    <property type="match status" value="1"/>
</dbReference>
<sequence>MTSYHTYSDYQLACSLKNGSQEAFTAIYHRFSRQLLVIGYNYAKDMELAEEIVQQVFSVLWERRDQVQIDTLGAYLATAVKFSVFKTLHRKKRQEEMARQHYQPKIIELAEEKIDAKFLEEYINGIVEQLPEKCKLVFVCSRREGMTNAEIAEELGVAEKTVEGHLTKALKKVRKGLEGLGLSVVVIEMLLKDF</sequence>
<evidence type="ECO:0000313" key="7">
    <source>
        <dbReference type="Proteomes" id="UP000190150"/>
    </source>
</evidence>
<dbReference type="InterPro" id="IPR013325">
    <property type="entry name" value="RNA_pol_sigma_r2"/>
</dbReference>
<dbReference type="InterPro" id="IPR013249">
    <property type="entry name" value="RNA_pol_sigma70_r4_t2"/>
</dbReference>
<dbReference type="EMBL" id="FUZF01000002">
    <property type="protein sequence ID" value="SKB47135.1"/>
    <property type="molecule type" value="Genomic_DNA"/>
</dbReference>
<dbReference type="OrthoDB" id="1097528at2"/>
<evidence type="ECO:0000313" key="6">
    <source>
        <dbReference type="EMBL" id="SKB47135.1"/>
    </source>
</evidence>
<dbReference type="InterPro" id="IPR013324">
    <property type="entry name" value="RNA_pol_sigma_r3/r4-like"/>
</dbReference>
<accession>A0A1T5BJ03</accession>
<dbReference type="GO" id="GO:0003677">
    <property type="term" value="F:DNA binding"/>
    <property type="evidence" value="ECO:0007669"/>
    <property type="project" value="InterPro"/>
</dbReference>
<dbReference type="SUPFAM" id="SSF88659">
    <property type="entry name" value="Sigma3 and sigma4 domains of RNA polymerase sigma factors"/>
    <property type="match status" value="1"/>
</dbReference>
<dbReference type="InterPro" id="IPR039425">
    <property type="entry name" value="RNA_pol_sigma-70-like"/>
</dbReference>
<dbReference type="PANTHER" id="PTHR43133:SF46">
    <property type="entry name" value="RNA POLYMERASE SIGMA-70 FACTOR ECF SUBFAMILY"/>
    <property type="match status" value="1"/>
</dbReference>
<dbReference type="PRINTS" id="PR00038">
    <property type="entry name" value="HTHLUXR"/>
</dbReference>
<evidence type="ECO:0000259" key="5">
    <source>
        <dbReference type="Pfam" id="PF08281"/>
    </source>
</evidence>
<comment type="similarity">
    <text evidence="1">Belongs to the sigma-70 factor family. ECF subfamily.</text>
</comment>
<evidence type="ECO:0000256" key="1">
    <source>
        <dbReference type="ARBA" id="ARBA00010641"/>
    </source>
</evidence>
<evidence type="ECO:0000256" key="3">
    <source>
        <dbReference type="ARBA" id="ARBA00023082"/>
    </source>
</evidence>
<name>A0A1T5BJ03_9SPHI</name>
<dbReference type="Gene3D" id="1.10.10.10">
    <property type="entry name" value="Winged helix-like DNA-binding domain superfamily/Winged helix DNA-binding domain"/>
    <property type="match status" value="1"/>
</dbReference>
<dbReference type="InterPro" id="IPR036388">
    <property type="entry name" value="WH-like_DNA-bd_sf"/>
</dbReference>
<organism evidence="6 7">
    <name type="scientific">Sphingobacterium nematocida</name>
    <dbReference type="NCBI Taxonomy" id="1513896"/>
    <lineage>
        <taxon>Bacteria</taxon>
        <taxon>Pseudomonadati</taxon>
        <taxon>Bacteroidota</taxon>
        <taxon>Sphingobacteriia</taxon>
        <taxon>Sphingobacteriales</taxon>
        <taxon>Sphingobacteriaceae</taxon>
        <taxon>Sphingobacterium</taxon>
    </lineage>
</organism>
<evidence type="ECO:0000256" key="4">
    <source>
        <dbReference type="ARBA" id="ARBA00023163"/>
    </source>
</evidence>
<protein>
    <submittedName>
        <fullName evidence="6">RNA polymerase sigma-70 factor, ECF subfamily</fullName>
    </submittedName>
</protein>
<dbReference type="NCBIfam" id="TIGR02937">
    <property type="entry name" value="sigma70-ECF"/>
    <property type="match status" value="1"/>
</dbReference>
<feature type="domain" description="RNA polymerase sigma factor 70 region 4 type 2" evidence="5">
    <location>
        <begin position="126"/>
        <end position="172"/>
    </location>
</feature>
<dbReference type="GO" id="GO:0006352">
    <property type="term" value="P:DNA-templated transcription initiation"/>
    <property type="evidence" value="ECO:0007669"/>
    <property type="project" value="InterPro"/>
</dbReference>
<dbReference type="Gene3D" id="1.10.1740.10">
    <property type="match status" value="1"/>
</dbReference>
<dbReference type="PANTHER" id="PTHR43133">
    <property type="entry name" value="RNA POLYMERASE ECF-TYPE SIGMA FACTO"/>
    <property type="match status" value="1"/>
</dbReference>
<proteinExistence type="inferred from homology"/>
<evidence type="ECO:0000256" key="2">
    <source>
        <dbReference type="ARBA" id="ARBA00023015"/>
    </source>
</evidence>
<dbReference type="GO" id="GO:0016987">
    <property type="term" value="F:sigma factor activity"/>
    <property type="evidence" value="ECO:0007669"/>
    <property type="project" value="UniProtKB-KW"/>
</dbReference>
<dbReference type="InterPro" id="IPR014327">
    <property type="entry name" value="RNA_pol_sigma70_bacteroid"/>
</dbReference>
<keyword evidence="7" id="KW-1185">Reference proteome</keyword>
<dbReference type="SUPFAM" id="SSF88946">
    <property type="entry name" value="Sigma2 domain of RNA polymerase sigma factors"/>
    <property type="match status" value="1"/>
</dbReference>
<dbReference type="InterPro" id="IPR000792">
    <property type="entry name" value="Tscrpt_reg_LuxR_C"/>
</dbReference>
<keyword evidence="2" id="KW-0805">Transcription regulation</keyword>
<dbReference type="STRING" id="1513896.SAMN05660841_00724"/>
<dbReference type="AlphaFoldDB" id="A0A1T5BJ03"/>
<keyword evidence="3" id="KW-0731">Sigma factor</keyword>
<dbReference type="InterPro" id="IPR014284">
    <property type="entry name" value="RNA_pol_sigma-70_dom"/>
</dbReference>
<keyword evidence="4" id="KW-0804">Transcription</keyword>
<dbReference type="Proteomes" id="UP000190150">
    <property type="component" value="Unassembled WGS sequence"/>
</dbReference>
<dbReference type="RefSeq" id="WP_079641289.1">
    <property type="nucleotide sequence ID" value="NZ_FUZF01000002.1"/>
</dbReference>